<dbReference type="CDD" id="cd08504">
    <property type="entry name" value="PBP2_OppA"/>
    <property type="match status" value="1"/>
</dbReference>
<gene>
    <name evidence="8" type="ORF">B6254_0540</name>
</gene>
<accession>A0A2S1KPN3</accession>
<evidence type="ECO:0000256" key="2">
    <source>
        <dbReference type="ARBA" id="ARBA00005695"/>
    </source>
</evidence>
<dbReference type="SUPFAM" id="SSF53850">
    <property type="entry name" value="Periplasmic binding protein-like II"/>
    <property type="match status" value="1"/>
</dbReference>
<dbReference type="RefSeq" id="WP_108730063.1">
    <property type="nucleotide sequence ID" value="NZ_CP020928.1"/>
</dbReference>
<feature type="chain" id="PRO_5015776509" description="Solute-binding protein family 5 domain-containing protein" evidence="6">
    <location>
        <begin position="32"/>
        <end position="541"/>
    </location>
</feature>
<organism evidence="8 9">
    <name type="scientific">Weissella cibaria</name>
    <dbReference type="NCBI Taxonomy" id="137591"/>
    <lineage>
        <taxon>Bacteria</taxon>
        <taxon>Bacillati</taxon>
        <taxon>Bacillota</taxon>
        <taxon>Bacilli</taxon>
        <taxon>Lactobacillales</taxon>
        <taxon>Lactobacillaceae</taxon>
        <taxon>Weissella</taxon>
    </lineage>
</organism>
<protein>
    <recommendedName>
        <fullName evidence="7">Solute-binding protein family 5 domain-containing protein</fullName>
    </recommendedName>
</protein>
<dbReference type="PANTHER" id="PTHR30290:SF10">
    <property type="entry name" value="PERIPLASMIC OLIGOPEPTIDE-BINDING PROTEIN-RELATED"/>
    <property type="match status" value="1"/>
</dbReference>
<dbReference type="GO" id="GO:1904680">
    <property type="term" value="F:peptide transmembrane transporter activity"/>
    <property type="evidence" value="ECO:0007669"/>
    <property type="project" value="TreeGrafter"/>
</dbReference>
<dbReference type="FunFam" id="3.90.76.10:FF:000001">
    <property type="entry name" value="Oligopeptide ABC transporter substrate-binding protein"/>
    <property type="match status" value="1"/>
</dbReference>
<comment type="subcellular location">
    <subcellularLocation>
        <location evidence="1">Cell envelope</location>
    </subcellularLocation>
</comment>
<dbReference type="AlphaFoldDB" id="A0A2S1KPN3"/>
<evidence type="ECO:0000256" key="5">
    <source>
        <dbReference type="ARBA" id="ARBA00022856"/>
    </source>
</evidence>
<evidence type="ECO:0000256" key="6">
    <source>
        <dbReference type="SAM" id="SignalP"/>
    </source>
</evidence>
<dbReference type="EMBL" id="CP020928">
    <property type="protein sequence ID" value="AWF94961.1"/>
    <property type="molecule type" value="Genomic_DNA"/>
</dbReference>
<evidence type="ECO:0000256" key="3">
    <source>
        <dbReference type="ARBA" id="ARBA00022448"/>
    </source>
</evidence>
<dbReference type="InterPro" id="IPR030678">
    <property type="entry name" value="Peptide/Ni-bd"/>
</dbReference>
<evidence type="ECO:0000259" key="7">
    <source>
        <dbReference type="Pfam" id="PF00496"/>
    </source>
</evidence>
<keyword evidence="5" id="KW-0653">Protein transport</keyword>
<name>A0A2S1KPN3_9LACO</name>
<dbReference type="GO" id="GO:0042597">
    <property type="term" value="C:periplasmic space"/>
    <property type="evidence" value="ECO:0007669"/>
    <property type="project" value="UniProtKB-ARBA"/>
</dbReference>
<reference evidence="8 9" key="1">
    <citation type="submission" date="2017-04" db="EMBL/GenBank/DDBJ databases">
        <title>Weissella cibaria strain m2 complete genome.</title>
        <authorList>
            <person name="Pan Q."/>
            <person name="Tan M."/>
            <person name="Yao F."/>
            <person name="Su S."/>
        </authorList>
    </citation>
    <scope>NUCLEOTIDE SEQUENCE [LARGE SCALE GENOMIC DNA]</scope>
    <source>
        <strain evidence="8 9">M2</strain>
    </source>
</reference>
<dbReference type="Gene3D" id="3.40.190.10">
    <property type="entry name" value="Periplasmic binding protein-like II"/>
    <property type="match status" value="1"/>
</dbReference>
<evidence type="ECO:0000256" key="4">
    <source>
        <dbReference type="ARBA" id="ARBA00022729"/>
    </source>
</evidence>
<dbReference type="GO" id="GO:0030313">
    <property type="term" value="C:cell envelope"/>
    <property type="evidence" value="ECO:0007669"/>
    <property type="project" value="UniProtKB-SubCell"/>
</dbReference>
<dbReference type="Pfam" id="PF00496">
    <property type="entry name" value="SBP_bac_5"/>
    <property type="match status" value="1"/>
</dbReference>
<dbReference type="InterPro" id="IPR000914">
    <property type="entry name" value="SBP_5_dom"/>
</dbReference>
<feature type="signal peptide" evidence="6">
    <location>
        <begin position="1"/>
        <end position="31"/>
    </location>
</feature>
<dbReference type="InterPro" id="IPR039424">
    <property type="entry name" value="SBP_5"/>
</dbReference>
<dbReference type="GO" id="GO:0015833">
    <property type="term" value="P:peptide transport"/>
    <property type="evidence" value="ECO:0007669"/>
    <property type="project" value="UniProtKB-KW"/>
</dbReference>
<evidence type="ECO:0000313" key="8">
    <source>
        <dbReference type="EMBL" id="AWF94961.1"/>
    </source>
</evidence>
<dbReference type="PANTHER" id="PTHR30290">
    <property type="entry name" value="PERIPLASMIC BINDING COMPONENT OF ABC TRANSPORTER"/>
    <property type="match status" value="1"/>
</dbReference>
<evidence type="ECO:0000256" key="1">
    <source>
        <dbReference type="ARBA" id="ARBA00004196"/>
    </source>
</evidence>
<keyword evidence="5" id="KW-0571">Peptide transport</keyword>
<dbReference type="Proteomes" id="UP000244870">
    <property type="component" value="Chromosome"/>
</dbReference>
<proteinExistence type="inferred from homology"/>
<feature type="domain" description="Solute-binding protein family 5" evidence="7">
    <location>
        <begin position="82"/>
        <end position="460"/>
    </location>
</feature>
<sequence>MNHTHKTVAAVAVTTLFSTLVLGFQATPALADAKTINWTQSSDLMTMDPSQAADVSSSQLISQAGQGLYRMGKNGDVKFADAKSVETSKDGKTWTFKLRTDLKWSNGDPVTAQDYVYGWQRTADPKNESTSASLMTNMVGANDLISGKVTDSNTLGVKALDDHTLQVSLLTPEPILPQVLVGTAFYPQNKAFVEKAGDKYGTTADDSLSNGPFVLKGWNGSNKAYDLVKNPDYADAKKVKPNKVAFQTVTDSTTGYNLYQSGKVDFTTLTATQVKTAKENKNFRELKSARTEYLAFNVKKGVLASKDARQAMQYVIDKETMVKRVVTGSGANSTTFTPMDVAKDPKTGKDFADVYKTNFTSYNKKKAQTLWYKALKASGQKAVKLTLLTDNDDGSKTQAQFLQSQLQKLDGLQVTVKSEPKPARVKNMLSSNFDMVLTGWSGDYADPLSYLGLWTTGAKMDFGQWSNKDYDAAVHAAQSTDALDKTKRMSDLGKADQVYQEDVPAVTLYYPASATLFNKEVTGVQVNTVGAQFDFTKAVKK</sequence>
<keyword evidence="4 6" id="KW-0732">Signal</keyword>
<dbReference type="Gene3D" id="3.10.105.10">
    <property type="entry name" value="Dipeptide-binding Protein, Domain 3"/>
    <property type="match status" value="1"/>
</dbReference>
<keyword evidence="3" id="KW-0813">Transport</keyword>
<comment type="similarity">
    <text evidence="2">Belongs to the bacterial solute-binding protein 5 family.</text>
</comment>
<dbReference type="PIRSF" id="PIRSF002741">
    <property type="entry name" value="MppA"/>
    <property type="match status" value="1"/>
</dbReference>
<dbReference type="Gene3D" id="3.90.76.10">
    <property type="entry name" value="Dipeptide-binding Protein, Domain 1"/>
    <property type="match status" value="1"/>
</dbReference>
<dbReference type="GO" id="GO:0043190">
    <property type="term" value="C:ATP-binding cassette (ABC) transporter complex"/>
    <property type="evidence" value="ECO:0007669"/>
    <property type="project" value="InterPro"/>
</dbReference>
<evidence type="ECO:0000313" key="9">
    <source>
        <dbReference type="Proteomes" id="UP000244870"/>
    </source>
</evidence>